<gene>
    <name evidence="1" type="ORF">Rin_00006160</name>
</gene>
<keyword evidence="2" id="KW-1185">Reference proteome</keyword>
<name>G2GXX2_9ENTR</name>
<accession>G2GXX2</accession>
<dbReference type="EMBL" id="AGCA01000134">
    <property type="protein sequence ID" value="EGY29398.1"/>
    <property type="molecule type" value="Genomic_DNA"/>
</dbReference>
<protein>
    <submittedName>
        <fullName evidence="1">Uncharacterized protein</fullName>
    </submittedName>
</protein>
<organism evidence="1 2">
    <name type="scientific">Candidatus Regiella insecticola 5.15</name>
    <dbReference type="NCBI Taxonomy" id="1005043"/>
    <lineage>
        <taxon>Bacteria</taxon>
        <taxon>Pseudomonadati</taxon>
        <taxon>Pseudomonadota</taxon>
        <taxon>Gammaproteobacteria</taxon>
        <taxon>Enterobacterales</taxon>
        <taxon>Enterobacteriaceae</taxon>
        <taxon>aphid secondary symbionts</taxon>
        <taxon>Candidatus Regiella</taxon>
    </lineage>
</organism>
<dbReference type="AlphaFoldDB" id="G2GXX2"/>
<sequence>MSAKCLNINLIDDKKYKVESRPALTTALQAVFCQKRAQNAHLLPCFLLKKAMTFFRPFFDQLSTTQEDLEQALRVGSLCRFFQRVAW</sequence>
<evidence type="ECO:0000313" key="1">
    <source>
        <dbReference type="EMBL" id="EGY29398.1"/>
    </source>
</evidence>
<dbReference type="Proteomes" id="UP000004116">
    <property type="component" value="Unassembled WGS sequence"/>
</dbReference>
<proteinExistence type="predicted"/>
<reference evidence="1 2" key="1">
    <citation type="journal article" date="2012" name="Genome Res.">
        <title>Genomic basis of endosymbiont-conferred protection against an insect parasitoid.</title>
        <authorList>
            <person name="Hansen A.K."/>
            <person name="Vorburger C."/>
            <person name="Moran N.A."/>
        </authorList>
    </citation>
    <scope>NUCLEOTIDE SEQUENCE [LARGE SCALE GENOMIC DNA]</scope>
    <source>
        <strain evidence="2">R5.15</strain>
    </source>
</reference>
<evidence type="ECO:0000313" key="2">
    <source>
        <dbReference type="Proteomes" id="UP000004116"/>
    </source>
</evidence>
<comment type="caution">
    <text evidence="1">The sequence shown here is derived from an EMBL/GenBank/DDBJ whole genome shotgun (WGS) entry which is preliminary data.</text>
</comment>